<dbReference type="STRING" id="634430.SAMN04488241_10962"/>
<keyword evidence="1" id="KW-1003">Cell membrane</keyword>
<feature type="transmembrane region" description="Helical" evidence="1">
    <location>
        <begin position="198"/>
        <end position="218"/>
    </location>
</feature>
<protein>
    <recommendedName>
        <fullName evidence="1">Probable queuosine precursor transporter</fullName>
        <shortName evidence="1">Q precursor transporter</shortName>
    </recommendedName>
</protein>
<dbReference type="GO" id="GO:0022857">
    <property type="term" value="F:transmembrane transporter activity"/>
    <property type="evidence" value="ECO:0007669"/>
    <property type="project" value="UniProtKB-UniRule"/>
</dbReference>
<feature type="transmembrane region" description="Helical" evidence="1">
    <location>
        <begin position="52"/>
        <end position="72"/>
    </location>
</feature>
<dbReference type="EMBL" id="FOXP01000009">
    <property type="protein sequence ID" value="SFP86660.1"/>
    <property type="molecule type" value="Genomic_DNA"/>
</dbReference>
<dbReference type="PANTHER" id="PTHR34300:SF2">
    <property type="entry name" value="QUEUOSINE PRECURSOR TRANSPORTER-RELATED"/>
    <property type="match status" value="1"/>
</dbReference>
<feature type="transmembrane region" description="Helical" evidence="1">
    <location>
        <begin position="12"/>
        <end position="32"/>
    </location>
</feature>
<accession>A0A1I5TUB0</accession>
<keyword evidence="1" id="KW-1133">Transmembrane helix</keyword>
<keyword evidence="1" id="KW-0813">Transport</keyword>
<proteinExistence type="inferred from homology"/>
<keyword evidence="1" id="KW-0812">Transmembrane</keyword>
<evidence type="ECO:0000313" key="3">
    <source>
        <dbReference type="Proteomes" id="UP000199586"/>
    </source>
</evidence>
<comment type="subcellular location">
    <subcellularLocation>
        <location evidence="1">Cell inner membrane</location>
        <topology evidence="1">Multi-pass membrane protein</topology>
    </subcellularLocation>
</comment>
<evidence type="ECO:0000313" key="2">
    <source>
        <dbReference type="EMBL" id="SFP86660.1"/>
    </source>
</evidence>
<keyword evidence="3" id="KW-1185">Reference proteome</keyword>
<feature type="transmembrane region" description="Helical" evidence="1">
    <location>
        <begin position="172"/>
        <end position="192"/>
    </location>
</feature>
<reference evidence="3" key="1">
    <citation type="submission" date="2016-10" db="EMBL/GenBank/DDBJ databases">
        <authorList>
            <person name="Varghese N."/>
            <person name="Submissions S."/>
        </authorList>
    </citation>
    <scope>NUCLEOTIDE SEQUENCE [LARGE SCALE GENOMIC DNA]</scope>
    <source>
        <strain evidence="3">CGMCC 1.9113</strain>
    </source>
</reference>
<dbReference type="PANTHER" id="PTHR34300">
    <property type="entry name" value="QUEUOSINE PRECURSOR TRANSPORTER-RELATED"/>
    <property type="match status" value="1"/>
</dbReference>
<name>A0A1I5TUB0_9SPHN</name>
<dbReference type="InterPro" id="IPR003744">
    <property type="entry name" value="YhhQ"/>
</dbReference>
<dbReference type="NCBIfam" id="TIGR00697">
    <property type="entry name" value="queuosine precursor transporter"/>
    <property type="match status" value="1"/>
</dbReference>
<comment type="function">
    <text evidence="1">Involved in the import of queuosine (Q) precursors, required for Q precursor salvage.</text>
</comment>
<dbReference type="RefSeq" id="WP_093333854.1">
    <property type="nucleotide sequence ID" value="NZ_FOXP01000009.1"/>
</dbReference>
<feature type="transmembrane region" description="Helical" evidence="1">
    <location>
        <begin position="128"/>
        <end position="151"/>
    </location>
</feature>
<organism evidence="2 3">
    <name type="scientific">Sphingomonas rubra</name>
    <dbReference type="NCBI Taxonomy" id="634430"/>
    <lineage>
        <taxon>Bacteria</taxon>
        <taxon>Pseudomonadati</taxon>
        <taxon>Pseudomonadota</taxon>
        <taxon>Alphaproteobacteria</taxon>
        <taxon>Sphingomonadales</taxon>
        <taxon>Sphingomonadaceae</taxon>
        <taxon>Sphingomonas</taxon>
    </lineage>
</organism>
<dbReference type="Proteomes" id="UP000199586">
    <property type="component" value="Unassembled WGS sequence"/>
</dbReference>
<dbReference type="AlphaFoldDB" id="A0A1I5TUB0"/>
<dbReference type="OrthoDB" id="7422621at2"/>
<dbReference type="Pfam" id="PF02592">
    <property type="entry name" value="Vut_1"/>
    <property type="match status" value="1"/>
</dbReference>
<gene>
    <name evidence="2" type="ORF">SAMN04488241_10962</name>
</gene>
<dbReference type="HAMAP" id="MF_02088">
    <property type="entry name" value="Q_prec_transport"/>
    <property type="match status" value="1"/>
</dbReference>
<dbReference type="GO" id="GO:0005886">
    <property type="term" value="C:plasma membrane"/>
    <property type="evidence" value="ECO:0007669"/>
    <property type="project" value="UniProtKB-SubCell"/>
</dbReference>
<feature type="transmembrane region" description="Helical" evidence="1">
    <location>
        <begin position="84"/>
        <end position="103"/>
    </location>
</feature>
<sequence>MQQTPSTVAIPRSLFGFSIFYGGMVCIAGVLGNKQVALGPLSAIGPLLGFPPLAIEAGIFAFLLLVVTSSAVAELHGREMANRLVLIGFVPLICSILLALLVLRLPPAPEMEPARVAAFDLMMGSTPWIWLGGIIAYGVSQTLNVTIFSWLKGREGSSLLWFRAGLASVLSQIVDTLLFITIAFGFSAIGWLMAGQMLTKVVLSIVLIPPAIYLFVALGRRLDRAER</sequence>
<comment type="similarity">
    <text evidence="1">Belongs to the vitamin uptake transporter (VUT/ECF) (TC 2.A.88) family. Q precursor transporter subfamily.</text>
</comment>
<keyword evidence="1" id="KW-0997">Cell inner membrane</keyword>
<evidence type="ECO:0000256" key="1">
    <source>
        <dbReference type="HAMAP-Rule" id="MF_02088"/>
    </source>
</evidence>
<keyword evidence="1" id="KW-0472">Membrane</keyword>